<evidence type="ECO:0000313" key="3">
    <source>
        <dbReference type="Proteomes" id="UP000887572"/>
    </source>
</evidence>
<feature type="region of interest" description="Disordered" evidence="1">
    <location>
        <begin position="12"/>
        <end position="79"/>
    </location>
</feature>
<keyword evidence="2" id="KW-0472">Membrane</keyword>
<feature type="compositionally biased region" description="Pro residues" evidence="1">
    <location>
        <begin position="36"/>
        <end position="45"/>
    </location>
</feature>
<protein>
    <submittedName>
        <fullName evidence="4">Uncharacterized protein</fullName>
    </submittedName>
</protein>
<accession>A0A914HBB6</accession>
<dbReference type="Proteomes" id="UP000887572">
    <property type="component" value="Unplaced"/>
</dbReference>
<feature type="compositionally biased region" description="Basic and acidic residues" evidence="1">
    <location>
        <begin position="128"/>
        <end position="140"/>
    </location>
</feature>
<feature type="compositionally biased region" description="Polar residues" evidence="1">
    <location>
        <begin position="97"/>
        <end position="127"/>
    </location>
</feature>
<evidence type="ECO:0000256" key="2">
    <source>
        <dbReference type="SAM" id="Phobius"/>
    </source>
</evidence>
<feature type="region of interest" description="Disordered" evidence="1">
    <location>
        <begin position="97"/>
        <end position="150"/>
    </location>
</feature>
<evidence type="ECO:0000313" key="4">
    <source>
        <dbReference type="WBParaSite" id="Gr19_v10_g15015.t1"/>
    </source>
</evidence>
<dbReference type="AlphaFoldDB" id="A0A914HBB6"/>
<keyword evidence="2" id="KW-0812">Transmembrane</keyword>
<sequence length="428" mass="47762">MFCNKFLDKFYRAGQPAPAEQLVPAEAGQPGETGPHGPPGPPGHPGSPGQPGALGPKDEWWDKDEAEDLNTPPTNFGQNVHHQIDRQNTQIGQIEPNSTDQLGQIEPNSTDHLGQIEHNSTAQNPPRTESDHSDNAKNGEEQNEMSSNEKIAEDELKQKFDRKKAELKQAGFKNSYKQEIDKTVAKELGLCFTTIYAWKRELGQTTPNQKYTHSEQKELMKRYYEIKDKTPKIKLWLLMTLMVRTGCGSFHVTLSACAEACRISPEFRSYTSALWALSGHVANGIIPLGCGAGQPLDSERPAVHFRKLTVHVTTVWLHFELDGATKPLPLSDLRSMTIFVLSALVLRKFISESALSTSPLFGCTSNWMARQNLKMLGNQKRKQWNFLSGAFGFLLGLLLLLFKLDTCSYLPLYPDIFKAHLPAVVTHV</sequence>
<dbReference type="WBParaSite" id="Gr19_v10_g15015.t1">
    <property type="protein sequence ID" value="Gr19_v10_g15015.t1"/>
    <property type="gene ID" value="Gr19_v10_g15015"/>
</dbReference>
<feature type="transmembrane region" description="Helical" evidence="2">
    <location>
        <begin position="384"/>
        <end position="402"/>
    </location>
</feature>
<keyword evidence="2" id="KW-1133">Transmembrane helix</keyword>
<name>A0A914HBB6_GLORO</name>
<reference evidence="4" key="1">
    <citation type="submission" date="2022-11" db="UniProtKB">
        <authorList>
            <consortium name="WormBaseParasite"/>
        </authorList>
    </citation>
    <scope>IDENTIFICATION</scope>
</reference>
<evidence type="ECO:0000256" key="1">
    <source>
        <dbReference type="SAM" id="MobiDB-lite"/>
    </source>
</evidence>
<proteinExistence type="predicted"/>
<organism evidence="3 4">
    <name type="scientific">Globodera rostochiensis</name>
    <name type="common">Golden nematode worm</name>
    <name type="synonym">Heterodera rostochiensis</name>
    <dbReference type="NCBI Taxonomy" id="31243"/>
    <lineage>
        <taxon>Eukaryota</taxon>
        <taxon>Metazoa</taxon>
        <taxon>Ecdysozoa</taxon>
        <taxon>Nematoda</taxon>
        <taxon>Chromadorea</taxon>
        <taxon>Rhabditida</taxon>
        <taxon>Tylenchina</taxon>
        <taxon>Tylenchomorpha</taxon>
        <taxon>Tylenchoidea</taxon>
        <taxon>Heteroderidae</taxon>
        <taxon>Heteroderinae</taxon>
        <taxon>Globodera</taxon>
    </lineage>
</organism>
<keyword evidence="3" id="KW-1185">Reference proteome</keyword>